<evidence type="ECO:0000256" key="5">
    <source>
        <dbReference type="ARBA" id="ARBA00023136"/>
    </source>
</evidence>
<feature type="transmembrane region" description="Helical" evidence="8">
    <location>
        <begin position="121"/>
        <end position="139"/>
    </location>
</feature>
<evidence type="ECO:0000256" key="8">
    <source>
        <dbReference type="SAM" id="Phobius"/>
    </source>
</evidence>
<dbReference type="Pfam" id="PF01595">
    <property type="entry name" value="CNNM"/>
    <property type="match status" value="1"/>
</dbReference>
<dbReference type="FunFam" id="3.10.580.10:FF:000006">
    <property type="entry name" value="DUF21 and CBS domain protein"/>
    <property type="match status" value="1"/>
</dbReference>
<keyword evidence="4 7" id="KW-1133">Transmembrane helix</keyword>
<evidence type="ECO:0008006" key="12">
    <source>
        <dbReference type="Google" id="ProtNLM"/>
    </source>
</evidence>
<evidence type="ECO:0000256" key="1">
    <source>
        <dbReference type="ARBA" id="ARBA00004141"/>
    </source>
</evidence>
<dbReference type="SUPFAM" id="SSF54631">
    <property type="entry name" value="CBS-domain pair"/>
    <property type="match status" value="1"/>
</dbReference>
<feature type="transmembrane region" description="Helical" evidence="8">
    <location>
        <begin position="88"/>
        <end position="109"/>
    </location>
</feature>
<dbReference type="GO" id="GO:0010960">
    <property type="term" value="P:magnesium ion homeostasis"/>
    <property type="evidence" value="ECO:0007669"/>
    <property type="project" value="InterPro"/>
</dbReference>
<evidence type="ECO:0000259" key="10">
    <source>
        <dbReference type="PROSITE" id="PS51846"/>
    </source>
</evidence>
<keyword evidence="5 7" id="KW-0472">Membrane</keyword>
<keyword evidence="3" id="KW-0677">Repeat</keyword>
<reference evidence="11" key="1">
    <citation type="submission" date="2015-04" db="EMBL/GenBank/DDBJ databases">
        <title>The genome sequence of the plant pathogenic Rhizarian Plasmodiophora brassicae reveals insights in its biotrophic life cycle and the origin of chitin synthesis.</title>
        <authorList>
            <person name="Schwelm A."/>
            <person name="Fogelqvist J."/>
            <person name="Knaust A."/>
            <person name="Julke S."/>
            <person name="Lilja T."/>
            <person name="Dhandapani V."/>
            <person name="Bonilla-Rosso G."/>
            <person name="Karlsson M."/>
            <person name="Shevchenko A."/>
            <person name="Choi S.R."/>
            <person name="Kim H.G."/>
            <person name="Park J.Y."/>
            <person name="Lim Y.P."/>
            <person name="Ludwig-Muller J."/>
            <person name="Dixelius C."/>
        </authorList>
    </citation>
    <scope>NUCLEOTIDE SEQUENCE</scope>
    <source>
        <tissue evidence="11">Potato root galls</tissue>
    </source>
</reference>
<evidence type="ECO:0000256" key="6">
    <source>
        <dbReference type="PROSITE-ProRule" id="PRU00703"/>
    </source>
</evidence>
<feature type="domain" description="CNNM transmembrane" evidence="10">
    <location>
        <begin position="1"/>
        <end position="180"/>
    </location>
</feature>
<feature type="domain" description="CBS" evidence="9">
    <location>
        <begin position="199"/>
        <end position="264"/>
    </location>
</feature>
<dbReference type="AlphaFoldDB" id="A0A0H5R6P6"/>
<keyword evidence="6" id="KW-0129">CBS domain</keyword>
<evidence type="ECO:0000256" key="7">
    <source>
        <dbReference type="PROSITE-ProRule" id="PRU01193"/>
    </source>
</evidence>
<dbReference type="PROSITE" id="PS51846">
    <property type="entry name" value="CNNM"/>
    <property type="match status" value="1"/>
</dbReference>
<dbReference type="GO" id="GO:0016020">
    <property type="term" value="C:membrane"/>
    <property type="evidence" value="ECO:0007669"/>
    <property type="project" value="UniProtKB-SubCell"/>
</dbReference>
<dbReference type="PANTHER" id="PTHR12064:SF94">
    <property type="entry name" value="UNEXTENDED PROTEIN"/>
    <property type="match status" value="1"/>
</dbReference>
<evidence type="ECO:0000313" key="11">
    <source>
        <dbReference type="EMBL" id="CRZ09785.1"/>
    </source>
</evidence>
<dbReference type="InterPro" id="IPR002550">
    <property type="entry name" value="CNNM"/>
</dbReference>
<proteinExistence type="predicted"/>
<evidence type="ECO:0000256" key="3">
    <source>
        <dbReference type="ARBA" id="ARBA00022737"/>
    </source>
</evidence>
<name>A0A0H5R6P6_9EUKA</name>
<accession>A0A0H5R6P6</accession>
<protein>
    <recommendedName>
        <fullName evidence="12">CNNM transmembrane domain-containing protein</fullName>
    </recommendedName>
</protein>
<dbReference type="Gene3D" id="3.10.580.10">
    <property type="entry name" value="CBS-domain"/>
    <property type="match status" value="1"/>
</dbReference>
<dbReference type="EMBL" id="HACM01009343">
    <property type="protein sequence ID" value="CRZ09785.1"/>
    <property type="molecule type" value="Transcribed_RNA"/>
</dbReference>
<organism evidence="11">
    <name type="scientific">Spongospora subterranea</name>
    <dbReference type="NCBI Taxonomy" id="70186"/>
    <lineage>
        <taxon>Eukaryota</taxon>
        <taxon>Sar</taxon>
        <taxon>Rhizaria</taxon>
        <taxon>Endomyxa</taxon>
        <taxon>Phytomyxea</taxon>
        <taxon>Plasmodiophorida</taxon>
        <taxon>Plasmodiophoridae</taxon>
        <taxon>Spongospora</taxon>
    </lineage>
</organism>
<dbReference type="PROSITE" id="PS51371">
    <property type="entry name" value="CBS"/>
    <property type="match status" value="1"/>
</dbReference>
<dbReference type="InterPro" id="IPR045095">
    <property type="entry name" value="ACDP"/>
</dbReference>
<dbReference type="InterPro" id="IPR046342">
    <property type="entry name" value="CBS_dom_sf"/>
</dbReference>
<evidence type="ECO:0000256" key="4">
    <source>
        <dbReference type="ARBA" id="ARBA00022989"/>
    </source>
</evidence>
<dbReference type="InterPro" id="IPR000644">
    <property type="entry name" value="CBS_dom"/>
</dbReference>
<evidence type="ECO:0000256" key="2">
    <source>
        <dbReference type="ARBA" id="ARBA00022692"/>
    </source>
</evidence>
<sequence length="581" mass="63965">MILVAQLFLASLLLSLSAVFSGLTLGVLGLDIDTLEINLASDSVHAAYAAKILPLRRRGNLLLCTLLFGNVLVNNGLSLILVDLLGDWGSLVLSTSLIVILGEVIPQAVCSRYALALGSRAVPLVYAVMFIMFPIAYPLSKCLDYALGKELGQIYSRKELCKLVEMHHKTEDEKKLRKDEFKIMTGALQFAEKRVSEIMTPPDKMFSLDVSAELDFQTIRSIFESGFSRIPVIDRSCPNGNPKVVGILYTKDLILTDPNDALPVRHLLSLSHRTVHYVSTDLRLSALFSEFKTGRTHIAIVVSVSSTGQGDPLYELKGLVTLEDIAEVIFQDSIFDETDVIPFTAHPGSSHNQWPLLPQFGPTNSSILSDEELIAVFDHLRGTCSSIFASFSDDKLRCLLKRSTVANVEYPTMQGVSQVSPRGRSIWSEIEFRRRIMVEDGGLLLYSQGSPDNKLCLILDGKVHIVFGKNKFETKLGSWSKLGQDSFEKDAELVLAGQPAGIWPEHEVADFTATICKSSRILLIDRQMFRTYAIALGCPGFDVGTVSGDYQLAATLVVPGQHHEQDMNTEAGGTFSIIINH</sequence>
<dbReference type="CDD" id="cd04590">
    <property type="entry name" value="CBS_pair_CorC_HlyC_assoc"/>
    <property type="match status" value="1"/>
</dbReference>
<evidence type="ECO:0000259" key="9">
    <source>
        <dbReference type="PROSITE" id="PS51371"/>
    </source>
</evidence>
<keyword evidence="2 7" id="KW-0812">Transmembrane</keyword>
<comment type="subcellular location">
    <subcellularLocation>
        <location evidence="1">Membrane</location>
        <topology evidence="1">Multi-pass membrane protein</topology>
    </subcellularLocation>
</comment>
<dbReference type="PANTHER" id="PTHR12064">
    <property type="entry name" value="METAL TRANSPORTER CNNM"/>
    <property type="match status" value="1"/>
</dbReference>
<dbReference type="InterPro" id="IPR044751">
    <property type="entry name" value="Ion_transp-like_CBS"/>
</dbReference>